<accession>A0ABR7HL33</accession>
<gene>
    <name evidence="1" type="ORF">H8R91_06590</name>
</gene>
<comment type="caution">
    <text evidence="1">The sequence shown here is derived from an EMBL/GenBank/DDBJ whole genome shotgun (WGS) entry which is preliminary data.</text>
</comment>
<reference evidence="1 2" key="1">
    <citation type="submission" date="2020-08" db="EMBL/GenBank/DDBJ databases">
        <title>Genome public.</title>
        <authorList>
            <person name="Liu C."/>
            <person name="Sun Q."/>
        </authorList>
    </citation>
    <scope>NUCLEOTIDE SEQUENCE [LARGE SCALE GENOMIC DNA]</scope>
    <source>
        <strain evidence="1 2">NSJ-71</strain>
    </source>
</reference>
<sequence>MTFNEIWEEIVRCTGNVITTKENTKFTYVVNENSIFIPKANWKITKSELEGAVKMLQNPSFAKNAAIGSSYVYAVIFNALAEIQ</sequence>
<organism evidence="1 2">
    <name type="scientific">Ruminococcus intestinalis</name>
    <dbReference type="NCBI Taxonomy" id="2763066"/>
    <lineage>
        <taxon>Bacteria</taxon>
        <taxon>Bacillati</taxon>
        <taxon>Bacillota</taxon>
        <taxon>Clostridia</taxon>
        <taxon>Eubacteriales</taxon>
        <taxon>Oscillospiraceae</taxon>
        <taxon>Ruminococcus</taxon>
    </lineage>
</organism>
<dbReference type="Proteomes" id="UP000636755">
    <property type="component" value="Unassembled WGS sequence"/>
</dbReference>
<evidence type="ECO:0000313" key="1">
    <source>
        <dbReference type="EMBL" id="MBC5728187.1"/>
    </source>
</evidence>
<dbReference type="RefSeq" id="WP_186935346.1">
    <property type="nucleotide sequence ID" value="NZ_JACOPS010000002.1"/>
</dbReference>
<proteinExistence type="predicted"/>
<keyword evidence="2" id="KW-1185">Reference proteome</keyword>
<protein>
    <submittedName>
        <fullName evidence="1">Uncharacterized protein</fullName>
    </submittedName>
</protein>
<name>A0ABR7HL33_9FIRM</name>
<dbReference type="EMBL" id="JACOPS010000002">
    <property type="protein sequence ID" value="MBC5728187.1"/>
    <property type="molecule type" value="Genomic_DNA"/>
</dbReference>
<evidence type="ECO:0000313" key="2">
    <source>
        <dbReference type="Proteomes" id="UP000636755"/>
    </source>
</evidence>